<proteinExistence type="predicted"/>
<gene>
    <name evidence="3" type="ORF">E7681_02435</name>
</gene>
<evidence type="ECO:0000313" key="4">
    <source>
        <dbReference type="Proteomes" id="UP000306113"/>
    </source>
</evidence>
<dbReference type="AlphaFoldDB" id="A0A4S3MEY9"/>
<evidence type="ECO:0000256" key="2">
    <source>
        <dbReference type="SAM" id="Phobius"/>
    </source>
</evidence>
<dbReference type="RefSeq" id="WP_136337662.1">
    <property type="nucleotide sequence ID" value="NZ_SSMD01000001.1"/>
</dbReference>
<evidence type="ECO:0000256" key="1">
    <source>
        <dbReference type="SAM" id="MobiDB-lite"/>
    </source>
</evidence>
<protein>
    <submittedName>
        <fullName evidence="3">Uncharacterized protein</fullName>
    </submittedName>
</protein>
<dbReference type="EMBL" id="SSMD01000001">
    <property type="protein sequence ID" value="THD76718.1"/>
    <property type="molecule type" value="Genomic_DNA"/>
</dbReference>
<dbReference type="Proteomes" id="UP000306113">
    <property type="component" value="Unassembled WGS sequence"/>
</dbReference>
<organism evidence="3 4">
    <name type="scientific">Thalassobius vesicularis</name>
    <dbReference type="NCBI Taxonomy" id="1294297"/>
    <lineage>
        <taxon>Bacteria</taxon>
        <taxon>Pseudomonadati</taxon>
        <taxon>Pseudomonadota</taxon>
        <taxon>Alphaproteobacteria</taxon>
        <taxon>Rhodobacterales</taxon>
        <taxon>Roseobacteraceae</taxon>
        <taxon>Thalassovita</taxon>
    </lineage>
</organism>
<evidence type="ECO:0000313" key="3">
    <source>
        <dbReference type="EMBL" id="THD76718.1"/>
    </source>
</evidence>
<name>A0A4S3MEY9_9RHOB</name>
<accession>A0A4S3MEY9</accession>
<keyword evidence="2" id="KW-0812">Transmembrane</keyword>
<sequence>MFDLLRAKGRTMLGTAVTIAIVVAFAGMLGLFGRKKRPPRYDPNVSTDGGDDVGWSDGDGDGDGD</sequence>
<keyword evidence="2" id="KW-1133">Transmembrane helix</keyword>
<feature type="region of interest" description="Disordered" evidence="1">
    <location>
        <begin position="33"/>
        <end position="65"/>
    </location>
</feature>
<keyword evidence="4" id="KW-1185">Reference proteome</keyword>
<keyword evidence="2" id="KW-0472">Membrane</keyword>
<feature type="transmembrane region" description="Helical" evidence="2">
    <location>
        <begin position="12"/>
        <end position="32"/>
    </location>
</feature>
<comment type="caution">
    <text evidence="3">The sequence shown here is derived from an EMBL/GenBank/DDBJ whole genome shotgun (WGS) entry which is preliminary data.</text>
</comment>
<reference evidence="3 4" key="1">
    <citation type="submission" date="2019-04" db="EMBL/GenBank/DDBJ databases">
        <title>Draft genome sequence of Youngimonas vesicularis.</title>
        <authorList>
            <person name="Hameed A."/>
        </authorList>
    </citation>
    <scope>NUCLEOTIDE SEQUENCE [LARGE SCALE GENOMIC DNA]</scope>
    <source>
        <strain evidence="3 4">CC-AMW-E</strain>
    </source>
</reference>